<feature type="region of interest" description="Disordered" evidence="1">
    <location>
        <begin position="106"/>
        <end position="149"/>
    </location>
</feature>
<dbReference type="AlphaFoldDB" id="A0A5N6EEE7"/>
<evidence type="ECO:0000256" key="1">
    <source>
        <dbReference type="SAM" id="MobiDB-lite"/>
    </source>
</evidence>
<reference evidence="3 4" key="1">
    <citation type="submission" date="2019-04" db="EMBL/GenBank/DDBJ databases">
        <title>Fungal friends and foes A comparative genomics study of 23 Aspergillus species from section Flavi.</title>
        <authorList>
            <consortium name="DOE Joint Genome Institute"/>
            <person name="Kjaerbolling I."/>
            <person name="Vesth T.C."/>
            <person name="Frisvad J.C."/>
            <person name="Nybo J.L."/>
            <person name="Theobald S."/>
            <person name="Kildgaard S."/>
            <person name="Petersen T.I."/>
            <person name="Kuo A."/>
            <person name="Sato A."/>
            <person name="Lyhne E.K."/>
            <person name="Kogle M.E."/>
            <person name="Wiebenga A."/>
            <person name="Kun R.S."/>
            <person name="Lubbers R.J."/>
            <person name="Makela M.R."/>
            <person name="Barry K."/>
            <person name="Chovatia M."/>
            <person name="Clum A."/>
            <person name="Daum C."/>
            <person name="Haridas S."/>
            <person name="He G."/>
            <person name="LaButti K."/>
            <person name="Lipzen A."/>
            <person name="Mondo S."/>
            <person name="Pangilinan J."/>
            <person name="Riley R."/>
            <person name="Salamov A."/>
            <person name="Simmons B.A."/>
            <person name="Magnuson J.K."/>
            <person name="Henrissat B."/>
            <person name="Mortensen U.H."/>
            <person name="Larsen T.O."/>
            <person name="De vries R.P."/>
            <person name="Grigoriev I.V."/>
            <person name="Machida M."/>
            <person name="Baker S.E."/>
            <person name="Andersen M.R."/>
        </authorList>
    </citation>
    <scope>NUCLEOTIDE SEQUENCE [LARGE SCALE GENOMIC DNA]</scope>
    <source>
        <strain evidence="3 4">CBS 126849</strain>
    </source>
</reference>
<organism evidence="3 4">
    <name type="scientific">Aspergillus novoparasiticus</name>
    <dbReference type="NCBI Taxonomy" id="986946"/>
    <lineage>
        <taxon>Eukaryota</taxon>
        <taxon>Fungi</taxon>
        <taxon>Dikarya</taxon>
        <taxon>Ascomycota</taxon>
        <taxon>Pezizomycotina</taxon>
        <taxon>Eurotiomycetes</taxon>
        <taxon>Eurotiomycetidae</taxon>
        <taxon>Eurotiales</taxon>
        <taxon>Aspergillaceae</taxon>
        <taxon>Aspergillus</taxon>
        <taxon>Aspergillus subgen. Circumdati</taxon>
    </lineage>
</organism>
<feature type="transmembrane region" description="Helical" evidence="2">
    <location>
        <begin position="31"/>
        <end position="58"/>
    </location>
</feature>
<protein>
    <submittedName>
        <fullName evidence="3">Uncharacterized protein</fullName>
    </submittedName>
</protein>
<name>A0A5N6EEE7_9EURO</name>
<evidence type="ECO:0000256" key="2">
    <source>
        <dbReference type="SAM" id="Phobius"/>
    </source>
</evidence>
<dbReference type="EMBL" id="ML733489">
    <property type="protein sequence ID" value="KAB8215982.1"/>
    <property type="molecule type" value="Genomic_DNA"/>
</dbReference>
<keyword evidence="2" id="KW-0812">Transmembrane</keyword>
<keyword evidence="2" id="KW-1133">Transmembrane helix</keyword>
<feature type="compositionally biased region" description="Polar residues" evidence="1">
    <location>
        <begin position="107"/>
        <end position="121"/>
    </location>
</feature>
<proteinExistence type="predicted"/>
<sequence>MKSDLSNTQSISDPSGRRTTVRIRTKLKQEYYFYFIFFFLAGSRHPFKILIDLLAFLFASTLSTLKRHVLKKGFNYFYIAHLSNPKSKERRFGFIRCFRSRRKKNHGSSSIQLAQRPSQTGAAEERMTRTIEPISPQFTGGNRARLTGTPSRIVPRSLPLIS</sequence>
<dbReference type="Proteomes" id="UP000326799">
    <property type="component" value="Unassembled WGS sequence"/>
</dbReference>
<evidence type="ECO:0000313" key="3">
    <source>
        <dbReference type="EMBL" id="KAB8215982.1"/>
    </source>
</evidence>
<evidence type="ECO:0000313" key="4">
    <source>
        <dbReference type="Proteomes" id="UP000326799"/>
    </source>
</evidence>
<gene>
    <name evidence="3" type="ORF">BDV33DRAFT_179784</name>
</gene>
<keyword evidence="2" id="KW-0472">Membrane</keyword>
<keyword evidence="4" id="KW-1185">Reference proteome</keyword>
<accession>A0A5N6EEE7</accession>